<keyword evidence="4" id="KW-0670">Pyruvate</keyword>
<sequence>MEPDALIIQDSTLLHSVDVFSGASKAAYILINTTKSFADLGLAEFLADRQSDRNLIVPASEIALRHVGRPMPNAALLGGFAAATGLVTLASVLKAINERFPERIAAGNVAAAQEAHDFVIAARKEVEHA</sequence>
<dbReference type="PANTHER" id="PTHR43366">
    <property type="entry name" value="PYRUVATE SYNTHASE SUBUNIT PORC"/>
    <property type="match status" value="1"/>
</dbReference>
<evidence type="ECO:0000256" key="1">
    <source>
        <dbReference type="ARBA" id="ARBA00023002"/>
    </source>
</evidence>
<name>A0A1J5QJ04_9ZZZZ</name>
<accession>A0A1J5QJ04</accession>
<dbReference type="GO" id="GO:0019164">
    <property type="term" value="F:pyruvate synthase activity"/>
    <property type="evidence" value="ECO:0007669"/>
    <property type="project" value="UniProtKB-EC"/>
</dbReference>
<evidence type="ECO:0000313" key="4">
    <source>
        <dbReference type="EMBL" id="OIQ77483.1"/>
    </source>
</evidence>
<keyword evidence="2" id="KW-0472">Membrane</keyword>
<gene>
    <name evidence="4" type="primary">porC_2</name>
    <name evidence="4" type="ORF">GALL_408240</name>
</gene>
<feature type="transmembrane region" description="Helical" evidence="2">
    <location>
        <begin position="74"/>
        <end position="93"/>
    </location>
</feature>
<evidence type="ECO:0000259" key="3">
    <source>
        <dbReference type="Pfam" id="PF01558"/>
    </source>
</evidence>
<evidence type="ECO:0000256" key="2">
    <source>
        <dbReference type="SAM" id="Phobius"/>
    </source>
</evidence>
<dbReference type="Gene3D" id="3.40.920.10">
    <property type="entry name" value="Pyruvate-ferredoxin oxidoreductase, PFOR, domain III"/>
    <property type="match status" value="1"/>
</dbReference>
<dbReference type="Pfam" id="PF01558">
    <property type="entry name" value="POR"/>
    <property type="match status" value="1"/>
</dbReference>
<dbReference type="EC" id="1.2.7.1" evidence="4"/>
<keyword evidence="1 4" id="KW-0560">Oxidoreductase</keyword>
<proteinExistence type="predicted"/>
<organism evidence="4">
    <name type="scientific">mine drainage metagenome</name>
    <dbReference type="NCBI Taxonomy" id="410659"/>
    <lineage>
        <taxon>unclassified sequences</taxon>
        <taxon>metagenomes</taxon>
        <taxon>ecological metagenomes</taxon>
    </lineage>
</organism>
<dbReference type="InterPro" id="IPR019752">
    <property type="entry name" value="Pyrv/ketoisovalerate_OxRed_cat"/>
</dbReference>
<dbReference type="EMBL" id="MLJW01001605">
    <property type="protein sequence ID" value="OIQ77483.1"/>
    <property type="molecule type" value="Genomic_DNA"/>
</dbReference>
<dbReference type="AlphaFoldDB" id="A0A1J5QJ04"/>
<reference evidence="4" key="1">
    <citation type="submission" date="2016-10" db="EMBL/GenBank/DDBJ databases">
        <title>Sequence of Gallionella enrichment culture.</title>
        <authorList>
            <person name="Poehlein A."/>
            <person name="Muehling M."/>
            <person name="Daniel R."/>
        </authorList>
    </citation>
    <scope>NUCLEOTIDE SEQUENCE</scope>
</reference>
<comment type="caution">
    <text evidence="4">The sequence shown here is derived from an EMBL/GenBank/DDBJ whole genome shotgun (WGS) entry which is preliminary data.</text>
</comment>
<keyword evidence="2" id="KW-0812">Transmembrane</keyword>
<dbReference type="InterPro" id="IPR051626">
    <property type="entry name" value="Oxidoreductase_gamma_subunit"/>
</dbReference>
<dbReference type="PANTHER" id="PTHR43366:SF1">
    <property type="entry name" value="PYRUVATE SYNTHASE SUBUNIT PORC"/>
    <property type="match status" value="1"/>
</dbReference>
<keyword evidence="2" id="KW-1133">Transmembrane helix</keyword>
<dbReference type="InterPro" id="IPR002869">
    <property type="entry name" value="Pyrv_flavodox_OxRed_cen"/>
</dbReference>
<feature type="domain" description="Pyruvate/ketoisovalerate oxidoreductase catalytic" evidence="3">
    <location>
        <begin position="2"/>
        <end position="116"/>
    </location>
</feature>
<protein>
    <submittedName>
        <fullName evidence="4">Pyruvate synthase subunit PorC</fullName>
        <ecNumber evidence="4">1.2.7.1</ecNumber>
    </submittedName>
</protein>
<dbReference type="SUPFAM" id="SSF53323">
    <property type="entry name" value="Pyruvate-ferredoxin oxidoreductase, PFOR, domain III"/>
    <property type="match status" value="1"/>
</dbReference>